<proteinExistence type="predicted"/>
<evidence type="ECO:0000313" key="2">
    <source>
        <dbReference type="Proteomes" id="UP001163981"/>
    </source>
</evidence>
<gene>
    <name evidence="1" type="ORF">JRG66_02820</name>
</gene>
<dbReference type="RefSeq" id="WP_265164228.1">
    <property type="nucleotide sequence ID" value="NZ_CP069620.1"/>
</dbReference>
<dbReference type="EMBL" id="CP069620">
    <property type="protein sequence ID" value="UZH55833.1"/>
    <property type="molecule type" value="Genomic_DNA"/>
</dbReference>
<keyword evidence="2" id="KW-1185">Reference proteome</keyword>
<reference evidence="1" key="1">
    <citation type="submission" date="2021-02" db="EMBL/GenBank/DDBJ databases">
        <title>Salinimicrobium sp. nov. isolated from seawater in Tongyeong, Republic of Korea.</title>
        <authorList>
            <person name="Lee S.-J."/>
        </authorList>
    </citation>
    <scope>NUCLEOTIDE SEQUENCE</scope>
    <source>
        <strain evidence="1">HN-2-9-2</strain>
    </source>
</reference>
<dbReference type="Proteomes" id="UP001163981">
    <property type="component" value="Chromosome"/>
</dbReference>
<organism evidence="1 2">
    <name type="scientific">Salinimicrobium tongyeongense</name>
    <dbReference type="NCBI Taxonomy" id="2809707"/>
    <lineage>
        <taxon>Bacteria</taxon>
        <taxon>Pseudomonadati</taxon>
        <taxon>Bacteroidota</taxon>
        <taxon>Flavobacteriia</taxon>
        <taxon>Flavobacteriales</taxon>
        <taxon>Flavobacteriaceae</taxon>
        <taxon>Salinimicrobium</taxon>
    </lineage>
</organism>
<evidence type="ECO:0000313" key="1">
    <source>
        <dbReference type="EMBL" id="UZH55833.1"/>
    </source>
</evidence>
<accession>A0ABY6NTF0</accession>
<protein>
    <recommendedName>
        <fullName evidence="3">Response receiver domain-containing protein</fullName>
    </recommendedName>
</protein>
<name>A0ABY6NTF0_9FLAO</name>
<sequence length="430" mass="49431">MTGVVLYADDHIFVADRAESALYEELRKDTPVLGIERIDFIEQSTKAIGSFRAIILDWQFSSDDEFEDVGEELGIKSPISQGSIKENETFTFLINNDFYSLIYIFSQKDVEGSETGRKLKERFGNRIRFKIKDEDFSRQNISNVKTAILADITEWEEKNRNLSAPIRWSEAINLSIQKVFKELSEATDNWLKHIYASADADGVDPELFVIELMQLLLSENLVQDENLIEAICVEGKSPEDLDSLKDLGSYQKSISKLFSILTYSKLKEAAPIMTGDICVLDEHSLGIIVTPECDIKYVQSNEAYEFELLTFRKDSFPPILLKNSSYKKGQDDFDSFKDNRKDGIRKLFNQEIPRLHFLSSLPLNEDFNLTVVLDFRLASKRVKSSEVKKMERPLKINSPFIQQIRQRYIAYIGRVGVPALSNHSRDWNLR</sequence>
<evidence type="ECO:0008006" key="3">
    <source>
        <dbReference type="Google" id="ProtNLM"/>
    </source>
</evidence>